<keyword evidence="4" id="KW-1185">Reference proteome</keyword>
<dbReference type="InterPro" id="IPR057218">
    <property type="entry name" value="DUF7896"/>
</dbReference>
<feature type="compositionally biased region" description="Basic and acidic residues" evidence="1">
    <location>
        <begin position="650"/>
        <end position="665"/>
    </location>
</feature>
<evidence type="ECO:0000256" key="1">
    <source>
        <dbReference type="SAM" id="MobiDB-lite"/>
    </source>
</evidence>
<evidence type="ECO:0000259" key="2">
    <source>
        <dbReference type="Pfam" id="PF25438"/>
    </source>
</evidence>
<reference evidence="3" key="1">
    <citation type="submission" date="2022-12" db="EMBL/GenBank/DDBJ databases">
        <authorList>
            <person name="Petersen C."/>
        </authorList>
    </citation>
    <scope>NUCLEOTIDE SEQUENCE</scope>
    <source>
        <strain evidence="3">IBT 30728</strain>
    </source>
</reference>
<feature type="region of interest" description="Disordered" evidence="1">
    <location>
        <begin position="465"/>
        <end position="485"/>
    </location>
</feature>
<sequence length="732" mass="80449">MALHPIDDDEQLFTRAMTSYREAFLVRLAHLPEAQRHDLWRQQLNQFIPTCEGESSSAPSLPLSSQLPEKPGKRSRQDMTPRTVPFPQAASGSACCLDRDSSSAGSGSGSGSGPPQAKRRATTPDLLAASDPRRATPQVHRQDDAQKASSRATEQTHYRHAPITIPGATGNASSSSRMVRSMSQQLPISHQYLPAKASTRKRQSVGPAQPLIEQYRPREMPQQPSAAITSHFMNSDEMIDDYSPSEFTSRSNNHMRSTNVTPFHPAAIHVPTSSKVSALTSGLADLESKPPHPLSQTQVGQPYLPADVQPVGAVEMTRSGTTDTIIGGFSDFGLDRTVHNIDAENAYSIQPEWVPAAVSVPFGQESYSSALYSDLDANASYLFSHPSSCSSSAPIATPFPPQQHPTVVRIPSTSMMVNSPLEAVEMKQTDSVGSNTSFTPTAPSRAIRRAQEQIVHGARPIAPKRESHERVQVHVQPTPSDPNRMIRISSADGTAKEVAAIPKASVHRPPRPKTHCHLCNDQPEGFHGEHELRRHIDRVHAQVRKVWICVDISPDKSFLANCKACRNGKRYGANYNAAAHLRRTHFNPCQRGRGGRGKDSEKRGGKGGGNHPPMEVLKLWMREMIERTDDRSTDPLEELDQDECAGSLPADRESSALARGTRDADAPLKRDRNMANAHSMARPHSQSRTLDHNQYYDDFAEDPANVAFDDALQVPFYMDSQQLPSDLETFVM</sequence>
<name>A0A9W9WTQ9_9EURO</name>
<feature type="region of interest" description="Disordered" evidence="1">
    <location>
        <begin position="629"/>
        <end position="665"/>
    </location>
</feature>
<proteinExistence type="predicted"/>
<dbReference type="GeneID" id="81628240"/>
<dbReference type="EMBL" id="JAPWDQ010000012">
    <property type="protein sequence ID" value="KAJ5475324.1"/>
    <property type="molecule type" value="Genomic_DNA"/>
</dbReference>
<protein>
    <recommendedName>
        <fullName evidence="2">DUF7896 domain-containing protein</fullName>
    </recommendedName>
</protein>
<evidence type="ECO:0000313" key="4">
    <source>
        <dbReference type="Proteomes" id="UP001148312"/>
    </source>
</evidence>
<organism evidence="3 4">
    <name type="scientific">Penicillium diatomitis</name>
    <dbReference type="NCBI Taxonomy" id="2819901"/>
    <lineage>
        <taxon>Eukaryota</taxon>
        <taxon>Fungi</taxon>
        <taxon>Dikarya</taxon>
        <taxon>Ascomycota</taxon>
        <taxon>Pezizomycotina</taxon>
        <taxon>Eurotiomycetes</taxon>
        <taxon>Eurotiomycetidae</taxon>
        <taxon>Eurotiales</taxon>
        <taxon>Aspergillaceae</taxon>
        <taxon>Penicillium</taxon>
    </lineage>
</organism>
<feature type="region of interest" description="Disordered" evidence="1">
    <location>
        <begin position="51"/>
        <end position="175"/>
    </location>
</feature>
<gene>
    <name evidence="3" type="ORF">N7539_008390</name>
</gene>
<dbReference type="AlphaFoldDB" id="A0A9W9WTQ9"/>
<dbReference type="PANTHER" id="PTHR42031:SF1">
    <property type="entry name" value="KEY LIME PATHOGENICITY PROTEIN"/>
    <property type="match status" value="1"/>
</dbReference>
<reference evidence="3" key="2">
    <citation type="journal article" date="2023" name="IMA Fungus">
        <title>Comparative genomic study of the Penicillium genus elucidates a diverse pangenome and 15 lateral gene transfer events.</title>
        <authorList>
            <person name="Petersen C."/>
            <person name="Sorensen T."/>
            <person name="Nielsen M.R."/>
            <person name="Sondergaard T.E."/>
            <person name="Sorensen J.L."/>
            <person name="Fitzpatrick D.A."/>
            <person name="Frisvad J.C."/>
            <person name="Nielsen K.L."/>
        </authorList>
    </citation>
    <scope>NUCLEOTIDE SEQUENCE</scope>
    <source>
        <strain evidence="3">IBT 30728</strain>
    </source>
</reference>
<feature type="domain" description="DUF7896" evidence="2">
    <location>
        <begin position="544"/>
        <end position="624"/>
    </location>
</feature>
<dbReference type="Proteomes" id="UP001148312">
    <property type="component" value="Unassembled WGS sequence"/>
</dbReference>
<feature type="compositionally biased region" description="Basic and acidic residues" evidence="1">
    <location>
        <begin position="70"/>
        <end position="79"/>
    </location>
</feature>
<feature type="region of interest" description="Disordered" evidence="1">
    <location>
        <begin position="586"/>
        <end position="614"/>
    </location>
</feature>
<comment type="caution">
    <text evidence="3">The sequence shown here is derived from an EMBL/GenBank/DDBJ whole genome shotgun (WGS) entry which is preliminary data.</text>
</comment>
<feature type="compositionally biased region" description="Low complexity" evidence="1">
    <location>
        <begin position="55"/>
        <end position="68"/>
    </location>
</feature>
<evidence type="ECO:0000313" key="3">
    <source>
        <dbReference type="EMBL" id="KAJ5475324.1"/>
    </source>
</evidence>
<accession>A0A9W9WTQ9</accession>
<dbReference type="Pfam" id="PF25438">
    <property type="entry name" value="DUF7896"/>
    <property type="match status" value="1"/>
</dbReference>
<dbReference type="PANTHER" id="PTHR42031">
    <property type="entry name" value="KEY LIME PATHOGENICITY PROTEIN"/>
    <property type="match status" value="1"/>
</dbReference>
<dbReference type="RefSeq" id="XP_056787082.1">
    <property type="nucleotide sequence ID" value="XM_056937990.1"/>
</dbReference>